<comment type="caution">
    <text evidence="2">The sequence shown here is derived from an EMBL/GenBank/DDBJ whole genome shotgun (WGS) entry which is preliminary data.</text>
</comment>
<evidence type="ECO:0000313" key="2">
    <source>
        <dbReference type="EMBL" id="MBB5598421.1"/>
    </source>
</evidence>
<gene>
    <name evidence="2" type="ORF">BKA12_001501</name>
</gene>
<feature type="domain" description="DUF4031" evidence="1">
    <location>
        <begin position="3"/>
        <end position="77"/>
    </location>
</feature>
<dbReference type="PANTHER" id="PTHR21174">
    <property type="match status" value="1"/>
</dbReference>
<keyword evidence="3" id="KW-1185">Reference proteome</keyword>
<keyword evidence="2" id="KW-0378">Hydrolase</keyword>
<dbReference type="Gene3D" id="1.10.3210.10">
    <property type="entry name" value="Hypothetical protein af1432"/>
    <property type="match status" value="1"/>
</dbReference>
<dbReference type="SUPFAM" id="SSF109604">
    <property type="entry name" value="HD-domain/PDEase-like"/>
    <property type="match status" value="1"/>
</dbReference>
<dbReference type="AlphaFoldDB" id="A0A7W8YBF9"/>
<accession>A0A7W8YBF9</accession>
<dbReference type="Proteomes" id="UP000523863">
    <property type="component" value="Unassembled WGS sequence"/>
</dbReference>
<dbReference type="PANTHER" id="PTHR21174:SF0">
    <property type="entry name" value="HD PHOSPHOHYDROLASE FAMILY PROTEIN-RELATED"/>
    <property type="match status" value="1"/>
</dbReference>
<dbReference type="InterPro" id="IPR009218">
    <property type="entry name" value="HD_phosphohydro"/>
</dbReference>
<dbReference type="RefSeq" id="WP_183642074.1">
    <property type="nucleotide sequence ID" value="NZ_JACHBL010000001.1"/>
</dbReference>
<dbReference type="GO" id="GO:0016787">
    <property type="term" value="F:hydrolase activity"/>
    <property type="evidence" value="ECO:0007669"/>
    <property type="project" value="UniProtKB-KW"/>
</dbReference>
<evidence type="ECO:0000313" key="3">
    <source>
        <dbReference type="Proteomes" id="UP000523863"/>
    </source>
</evidence>
<name>A0A7W8YBF9_9MICC</name>
<proteinExistence type="predicted"/>
<reference evidence="2 3" key="1">
    <citation type="submission" date="2020-08" db="EMBL/GenBank/DDBJ databases">
        <title>Sequencing the genomes of 1000 actinobacteria strains.</title>
        <authorList>
            <person name="Klenk H.-P."/>
        </authorList>
    </citation>
    <scope>NUCLEOTIDE SEQUENCE [LARGE SCALE GENOMIC DNA]</scope>
    <source>
        <strain evidence="2 3">DSM 23694</strain>
    </source>
</reference>
<evidence type="ECO:0000259" key="1">
    <source>
        <dbReference type="Pfam" id="PF13223"/>
    </source>
</evidence>
<dbReference type="EMBL" id="JACHBL010000001">
    <property type="protein sequence ID" value="MBB5598421.1"/>
    <property type="molecule type" value="Genomic_DNA"/>
</dbReference>
<sequence>MAILIDPPMWPAHGTVFSHLVSDSSLDELHEFAQDAGLPHRAFDRDHYDVPLARYDDLVARGAETVSATDLVRRLVRSGLRVPARQRPERLDSVLLRRWNQLAPGHEATGEALVARWSQMDRHYHSGTHLLAVLNSLELLRVEGEEQGPYPQALDFAAWYHDAIYTGTPGRDEDESAQLAVTDLTSMGVDQAIIDETARIILLTTTHAPESTDAAGKIFMDADLEVLARPEEDYRRYTAGVREEYRHVPEDLFREGRAKILQQLLDKPTLFETATGKRLWEDKARENLRRELTELRA</sequence>
<protein>
    <submittedName>
        <fullName evidence="2">Putative metal-dependent HD superfamily phosphohydrolase</fullName>
    </submittedName>
</protein>
<organism evidence="2 3">
    <name type="scientific">Neomicrococcus lactis</name>
    <dbReference type="NCBI Taxonomy" id="732241"/>
    <lineage>
        <taxon>Bacteria</taxon>
        <taxon>Bacillati</taxon>
        <taxon>Actinomycetota</taxon>
        <taxon>Actinomycetes</taxon>
        <taxon>Micrococcales</taxon>
        <taxon>Micrococcaceae</taxon>
        <taxon>Neomicrococcus</taxon>
    </lineage>
</organism>
<dbReference type="Pfam" id="PF13223">
    <property type="entry name" value="DUF4031"/>
    <property type="match status" value="1"/>
</dbReference>
<dbReference type="InterPro" id="IPR025109">
    <property type="entry name" value="DUF4031"/>
</dbReference>